<dbReference type="Gene3D" id="1.10.340.30">
    <property type="entry name" value="Hypothetical protein, domain 2"/>
    <property type="match status" value="1"/>
</dbReference>
<gene>
    <name evidence="4" type="ORF">BCR39DRAFT_233407</name>
</gene>
<name>A0A1Y2BGU3_9TREE</name>
<comment type="caution">
    <text evidence="4">The sequence shown here is derived from an EMBL/GenBank/DDBJ whole genome shotgun (WGS) entry which is preliminary data.</text>
</comment>
<keyword evidence="2" id="KW-0539">Nucleus</keyword>
<dbReference type="AlphaFoldDB" id="A0A1Y2BGU3"/>
<evidence type="ECO:0000256" key="1">
    <source>
        <dbReference type="ARBA" id="ARBA00004123"/>
    </source>
</evidence>
<dbReference type="SUPFAM" id="SSF48150">
    <property type="entry name" value="DNA-glycosylase"/>
    <property type="match status" value="1"/>
</dbReference>
<evidence type="ECO:0000313" key="5">
    <source>
        <dbReference type="Proteomes" id="UP000193986"/>
    </source>
</evidence>
<dbReference type="STRING" id="71784.A0A1Y2BGU3"/>
<dbReference type="GO" id="GO:0005634">
    <property type="term" value="C:nucleus"/>
    <property type="evidence" value="ECO:0007669"/>
    <property type="project" value="UniProtKB-SubCell"/>
</dbReference>
<dbReference type="OrthoDB" id="10265068at2759"/>
<protein>
    <recommendedName>
        <fullName evidence="6">HhH-GPD domain-containing protein</fullName>
    </recommendedName>
</protein>
<dbReference type="GO" id="GO:0003824">
    <property type="term" value="F:catalytic activity"/>
    <property type="evidence" value="ECO:0007669"/>
    <property type="project" value="InterPro"/>
</dbReference>
<accession>A0A1Y2BGU3</accession>
<feature type="compositionally biased region" description="Low complexity" evidence="3">
    <location>
        <begin position="99"/>
        <end position="121"/>
    </location>
</feature>
<dbReference type="GO" id="GO:0003677">
    <property type="term" value="F:DNA binding"/>
    <property type="evidence" value="ECO:0007669"/>
    <property type="project" value="InterPro"/>
</dbReference>
<evidence type="ECO:0008006" key="6">
    <source>
        <dbReference type="Google" id="ProtNLM"/>
    </source>
</evidence>
<organism evidence="4 5">
    <name type="scientific">Naematelia encephala</name>
    <dbReference type="NCBI Taxonomy" id="71784"/>
    <lineage>
        <taxon>Eukaryota</taxon>
        <taxon>Fungi</taxon>
        <taxon>Dikarya</taxon>
        <taxon>Basidiomycota</taxon>
        <taxon>Agaricomycotina</taxon>
        <taxon>Tremellomycetes</taxon>
        <taxon>Tremellales</taxon>
        <taxon>Naemateliaceae</taxon>
        <taxon>Naematelia</taxon>
    </lineage>
</organism>
<keyword evidence="5" id="KW-1185">Reference proteome</keyword>
<evidence type="ECO:0000256" key="3">
    <source>
        <dbReference type="SAM" id="MobiDB-lite"/>
    </source>
</evidence>
<dbReference type="PANTHER" id="PTHR15074:SF0">
    <property type="entry name" value="METHYL-CPG-BINDING DOMAIN PROTEIN 4-LIKE PROTEIN"/>
    <property type="match status" value="1"/>
</dbReference>
<feature type="region of interest" description="Disordered" evidence="3">
    <location>
        <begin position="27"/>
        <end position="179"/>
    </location>
</feature>
<dbReference type="InterPro" id="IPR045138">
    <property type="entry name" value="MeCP2/MBD4"/>
</dbReference>
<dbReference type="InterPro" id="IPR011257">
    <property type="entry name" value="DNA_glycosylase"/>
</dbReference>
<sequence length="255" mass="28591">MLRALHILGQMDHNLFLQPVATSSNDPDISTTFHKRKQPPRHASSSIIRLRSHQDQDQDQDQSSSSNIPTASLWKPSKVSPETPAPLRDRSHRTRKVESTSSDLPPTPDSLPRSRTSSSRRIATGRKRKIQMVEVTDDLEPHGLPTPRSSPKRTKKQADQATPRRSGRNIKGVGSTTTEEGIVQPIRKIHLIQERVRHDPWRMLVATSLLNVTSGRAARPIYEELLRRWPTSHTLANGQSTLRTSTLLAVTCSIV</sequence>
<evidence type="ECO:0000256" key="2">
    <source>
        <dbReference type="ARBA" id="ARBA00023242"/>
    </source>
</evidence>
<comment type="subcellular location">
    <subcellularLocation>
        <location evidence="1">Nucleus</location>
    </subcellularLocation>
</comment>
<dbReference type="EMBL" id="MCFC01000004">
    <property type="protein sequence ID" value="ORY34023.1"/>
    <property type="molecule type" value="Genomic_DNA"/>
</dbReference>
<proteinExistence type="predicted"/>
<dbReference type="GO" id="GO:0006281">
    <property type="term" value="P:DNA repair"/>
    <property type="evidence" value="ECO:0007669"/>
    <property type="project" value="InterPro"/>
</dbReference>
<dbReference type="InParanoid" id="A0A1Y2BGU3"/>
<dbReference type="Proteomes" id="UP000193986">
    <property type="component" value="Unassembled WGS sequence"/>
</dbReference>
<evidence type="ECO:0000313" key="4">
    <source>
        <dbReference type="EMBL" id="ORY34023.1"/>
    </source>
</evidence>
<dbReference type="PANTHER" id="PTHR15074">
    <property type="entry name" value="METHYL-CPG-BINDING PROTEIN"/>
    <property type="match status" value="1"/>
</dbReference>
<reference evidence="4 5" key="1">
    <citation type="submission" date="2016-07" db="EMBL/GenBank/DDBJ databases">
        <title>Pervasive Adenine N6-methylation of Active Genes in Fungi.</title>
        <authorList>
            <consortium name="DOE Joint Genome Institute"/>
            <person name="Mondo S.J."/>
            <person name="Dannebaum R.O."/>
            <person name="Kuo R.C."/>
            <person name="Labutti K."/>
            <person name="Haridas S."/>
            <person name="Kuo A."/>
            <person name="Salamov A."/>
            <person name="Ahrendt S.R."/>
            <person name="Lipzen A."/>
            <person name="Sullivan W."/>
            <person name="Andreopoulos W.B."/>
            <person name="Clum A."/>
            <person name="Lindquist E."/>
            <person name="Daum C."/>
            <person name="Ramamoorthy G.K."/>
            <person name="Gryganskyi A."/>
            <person name="Culley D."/>
            <person name="Magnuson J.K."/>
            <person name="James T.Y."/>
            <person name="O'Malley M.A."/>
            <person name="Stajich J.E."/>
            <person name="Spatafora J.W."/>
            <person name="Visel A."/>
            <person name="Grigoriev I.V."/>
        </authorList>
    </citation>
    <scope>NUCLEOTIDE SEQUENCE [LARGE SCALE GENOMIC DNA]</scope>
    <source>
        <strain evidence="4 5">68-887.2</strain>
    </source>
</reference>